<feature type="region of interest" description="Disordered" evidence="1">
    <location>
        <begin position="1"/>
        <end position="142"/>
    </location>
</feature>
<evidence type="ECO:0000313" key="2">
    <source>
        <dbReference type="EMBL" id="MXN49018.1"/>
    </source>
</evidence>
<accession>A0A6N8SMH4</accession>
<feature type="compositionally biased region" description="Basic and acidic residues" evidence="1">
    <location>
        <begin position="122"/>
        <end position="134"/>
    </location>
</feature>
<feature type="compositionally biased region" description="Basic and acidic residues" evidence="1">
    <location>
        <begin position="305"/>
        <end position="341"/>
    </location>
</feature>
<feature type="region of interest" description="Disordered" evidence="1">
    <location>
        <begin position="385"/>
        <end position="713"/>
    </location>
</feature>
<feature type="region of interest" description="Disordered" evidence="1">
    <location>
        <begin position="283"/>
        <end position="349"/>
    </location>
</feature>
<feature type="region of interest" description="Disordered" evidence="1">
    <location>
        <begin position="764"/>
        <end position="783"/>
    </location>
</feature>
<feature type="compositionally biased region" description="Polar residues" evidence="1">
    <location>
        <begin position="1090"/>
        <end position="1104"/>
    </location>
</feature>
<proteinExistence type="predicted"/>
<dbReference type="AlphaFoldDB" id="A0A6N8SMH4"/>
<dbReference type="Proteomes" id="UP000435802">
    <property type="component" value="Unassembled WGS sequence"/>
</dbReference>
<sequence length="1121" mass="121855">MPNLNEFEEAERRRISEHELFNSEDDEIMPKAEKKARTATRETPYQREKARLEKEKAEQAEKTRVQNNSRAARAARRAGQMEGVEATPQPPVEPAPQARETARQANAADEARRMEAALQEQIARDNAVRDERRASTAPGIEMDHDADIAAQFAADLAAADVRAREAQRSSPDIDEHAIQEELDRQLQETVASEATQAQARADNLRLRELEAENQALRKAAETANQERLDAVSERMAETTRADDATAASQQLAKQLSQSNFEREFAVKRAQDLEAGNAELTVRQSELERQSDTTIAMGKTSIEAANRARQDAETRVSRLEGDNQVLRRERDEAVKTVGERDQQLAQAGARNEALARSQAAAKQASDLRIADLERRNLELVSTATQADLSATTEKANREATERELVKRDGELRTNKESLAAEKAARQQADARAGDLDDKLKAANEAAAREKAGREAAEREAASQKKLVGELSGEGDKAKALETARRDAETKAKDLESKLQSAIEEAAREKVGREAAEREAASQKKLVGELSGEGNKARALETARRDAEAKAKGLESKLQSATEEAQREKAAREASEKNAQDLIAKNDQLTTQAKEATQALVQTEERLKTMRDHDGDSELRKQLEQEKDARQAAEAKLAATTERMIDQSKAAATARRNETQQAARDAERIVRLEAELKTARETPDPDKPIPSVEKDETGKNTGRAATAAKDDEFGLDDISNADFDAAVAAAEAKQKQAAAAKAKDDEFGLDDISVAEFDAAVAAAEASRSTPAPASREGSPALDPAHTVKGNVWYRAGKMYVPEAQYDKMLKAGVKVPLQTDKPAREVLLQTPNGDLHSPKAYKSAHGAAAFEARAKAEGLDPKIAAKWAAKDQTRPEVLVRLKNGNLVDGKSLEIAAGKAGLAGKFGEKNVFIENQTTKIENGREIKSGTGNYRRADNAIEHARAAGSTVKLNQRLDTMRVSPQPEGRASRSATPASNLSTNRNASPSTRGTTPERAAPPAQQRKPIFRNGKVVASVPVNGNNGGVKRLNQRPATVQPRQNAQADNRYDRGGSQPPAPGYQRPDQGGAHNRQTSPTTTINLTVNGAVGHGTATPNVAANAPSQTKYSPKLDDRPRTPDPLERN</sequence>
<evidence type="ECO:0000313" key="3">
    <source>
        <dbReference type="Proteomes" id="UP000435802"/>
    </source>
</evidence>
<feature type="compositionally biased region" description="Low complexity" evidence="1">
    <location>
        <begin position="244"/>
        <end position="258"/>
    </location>
</feature>
<feature type="compositionally biased region" description="Basic and acidic residues" evidence="1">
    <location>
        <begin position="393"/>
        <end position="423"/>
    </location>
</feature>
<dbReference type="RefSeq" id="WP_160862495.1">
    <property type="nucleotide sequence ID" value="NZ_WUMK01000014.1"/>
</dbReference>
<comment type="caution">
    <text evidence="2">The sequence shown here is derived from an EMBL/GenBank/DDBJ whole genome shotgun (WGS) entry which is preliminary data.</text>
</comment>
<feature type="compositionally biased region" description="Polar residues" evidence="1">
    <location>
        <begin position="969"/>
        <end position="990"/>
    </location>
</feature>
<protein>
    <submittedName>
        <fullName evidence="2">Uncharacterized protein</fullName>
    </submittedName>
</protein>
<feature type="region of interest" description="Disordered" evidence="1">
    <location>
        <begin position="219"/>
        <end position="258"/>
    </location>
</feature>
<feature type="compositionally biased region" description="Basic and acidic residues" evidence="1">
    <location>
        <begin position="161"/>
        <end position="186"/>
    </location>
</feature>
<feature type="compositionally biased region" description="Basic and acidic residues" evidence="1">
    <location>
        <begin position="662"/>
        <end position="696"/>
    </location>
</feature>
<feature type="compositionally biased region" description="Basic and acidic residues" evidence="1">
    <location>
        <begin position="10"/>
        <end position="21"/>
    </location>
</feature>
<feature type="compositionally biased region" description="Basic and acidic residues" evidence="1">
    <location>
        <begin position="562"/>
        <end position="577"/>
    </location>
</feature>
<gene>
    <name evidence="2" type="ORF">GR138_27835</name>
</gene>
<name>A0A6N8SMH4_9HYPH</name>
<dbReference type="EMBL" id="WUMK01000014">
    <property type="protein sequence ID" value="MXN49018.1"/>
    <property type="molecule type" value="Genomic_DNA"/>
</dbReference>
<feature type="compositionally biased region" description="Basic and acidic residues" evidence="1">
    <location>
        <begin position="533"/>
        <end position="553"/>
    </location>
</feature>
<feature type="compositionally biased region" description="Basic and acidic residues" evidence="1">
    <location>
        <begin position="503"/>
        <end position="520"/>
    </location>
</feature>
<feature type="compositionally biased region" description="Basic and acidic residues" evidence="1">
    <location>
        <begin position="28"/>
        <end position="64"/>
    </location>
</feature>
<feature type="compositionally biased region" description="Polar residues" evidence="1">
    <location>
        <begin position="1068"/>
        <end position="1081"/>
    </location>
</feature>
<organism evidence="2 3">
    <name type="scientific">Shinella kummerowiae</name>
    <dbReference type="NCBI Taxonomy" id="417745"/>
    <lineage>
        <taxon>Bacteria</taxon>
        <taxon>Pseudomonadati</taxon>
        <taxon>Pseudomonadota</taxon>
        <taxon>Alphaproteobacteria</taxon>
        <taxon>Hyphomicrobiales</taxon>
        <taxon>Rhizobiaceae</taxon>
        <taxon>Shinella</taxon>
    </lineage>
</organism>
<feature type="compositionally biased region" description="Low complexity" evidence="1">
    <location>
        <begin position="764"/>
        <end position="774"/>
    </location>
</feature>
<feature type="compositionally biased region" description="Polar residues" evidence="1">
    <location>
        <begin position="187"/>
        <end position="198"/>
    </location>
</feature>
<feature type="compositionally biased region" description="Polar residues" evidence="1">
    <location>
        <begin position="585"/>
        <end position="599"/>
    </location>
</feature>
<feature type="compositionally biased region" description="Polar residues" evidence="1">
    <location>
        <begin position="1030"/>
        <end position="1042"/>
    </location>
</feature>
<feature type="compositionally biased region" description="Basic and acidic residues" evidence="1">
    <location>
        <begin position="472"/>
        <end position="495"/>
    </location>
</feature>
<feature type="compositionally biased region" description="Basic and acidic residues" evidence="1">
    <location>
        <begin position="601"/>
        <end position="631"/>
    </location>
</feature>
<keyword evidence="3" id="KW-1185">Reference proteome</keyword>
<feature type="region of interest" description="Disordered" evidence="1">
    <location>
        <begin position="159"/>
        <end position="201"/>
    </location>
</feature>
<feature type="compositionally biased region" description="Basic and acidic residues" evidence="1">
    <location>
        <begin position="1106"/>
        <end position="1121"/>
    </location>
</feature>
<feature type="compositionally biased region" description="Basic and acidic residues" evidence="1">
    <location>
        <begin position="219"/>
        <end position="243"/>
    </location>
</feature>
<feature type="compositionally biased region" description="Basic and acidic residues" evidence="1">
    <location>
        <begin position="430"/>
        <end position="461"/>
    </location>
</feature>
<feature type="region of interest" description="Disordered" evidence="1">
    <location>
        <begin position="942"/>
        <end position="1121"/>
    </location>
</feature>
<evidence type="ECO:0000256" key="1">
    <source>
        <dbReference type="SAM" id="MobiDB-lite"/>
    </source>
</evidence>
<reference evidence="2 3" key="1">
    <citation type="submission" date="2019-12" db="EMBL/GenBank/DDBJ databases">
        <title>Shinella kummerowiae sp. nov., a symbiotic bacterium isolated from root nodules of the herbal legume Kummerowia stipulacea.</title>
        <authorList>
            <person name="Gao J."/>
        </authorList>
    </citation>
    <scope>NUCLEOTIDE SEQUENCE [LARGE SCALE GENOMIC DNA]</scope>
    <source>
        <strain evidence="2 3">CCBAU 25048</strain>
    </source>
</reference>